<reference evidence="2" key="1">
    <citation type="journal article" date="2020" name="Stud. Mycol.">
        <title>101 Dothideomycetes genomes: a test case for predicting lifestyles and emergence of pathogens.</title>
        <authorList>
            <person name="Haridas S."/>
            <person name="Albert R."/>
            <person name="Binder M."/>
            <person name="Bloem J."/>
            <person name="Labutti K."/>
            <person name="Salamov A."/>
            <person name="Andreopoulos B."/>
            <person name="Baker S."/>
            <person name="Barry K."/>
            <person name="Bills G."/>
            <person name="Bluhm B."/>
            <person name="Cannon C."/>
            <person name="Castanera R."/>
            <person name="Culley D."/>
            <person name="Daum C."/>
            <person name="Ezra D."/>
            <person name="Gonzalez J."/>
            <person name="Henrissat B."/>
            <person name="Kuo A."/>
            <person name="Liang C."/>
            <person name="Lipzen A."/>
            <person name="Lutzoni F."/>
            <person name="Magnuson J."/>
            <person name="Mondo S."/>
            <person name="Nolan M."/>
            <person name="Ohm R."/>
            <person name="Pangilinan J."/>
            <person name="Park H.-J."/>
            <person name="Ramirez L."/>
            <person name="Alfaro M."/>
            <person name="Sun H."/>
            <person name="Tritt A."/>
            <person name="Yoshinaga Y."/>
            <person name="Zwiers L.-H."/>
            <person name="Turgeon B."/>
            <person name="Goodwin S."/>
            <person name="Spatafora J."/>
            <person name="Crous P."/>
            <person name="Grigoriev I."/>
        </authorList>
    </citation>
    <scope>NUCLEOTIDE SEQUENCE</scope>
    <source>
        <strain evidence="2">Tuck. ex Michener</strain>
    </source>
</reference>
<dbReference type="EMBL" id="ML991777">
    <property type="protein sequence ID" value="KAF2238124.1"/>
    <property type="molecule type" value="Genomic_DNA"/>
</dbReference>
<feature type="region of interest" description="Disordered" evidence="1">
    <location>
        <begin position="166"/>
        <end position="231"/>
    </location>
</feature>
<feature type="compositionally biased region" description="Basic and acidic residues" evidence="1">
    <location>
        <begin position="100"/>
        <end position="127"/>
    </location>
</feature>
<name>A0A6A6HJ01_VIRVR</name>
<dbReference type="Proteomes" id="UP000800092">
    <property type="component" value="Unassembled WGS sequence"/>
</dbReference>
<feature type="region of interest" description="Disordered" evidence="1">
    <location>
        <begin position="57"/>
        <end position="136"/>
    </location>
</feature>
<accession>A0A6A6HJ01</accession>
<feature type="compositionally biased region" description="Basic and acidic residues" evidence="1">
    <location>
        <begin position="318"/>
        <end position="330"/>
    </location>
</feature>
<evidence type="ECO:0000256" key="1">
    <source>
        <dbReference type="SAM" id="MobiDB-lite"/>
    </source>
</evidence>
<organism evidence="2 3">
    <name type="scientific">Viridothelium virens</name>
    <name type="common">Speckled blister lichen</name>
    <name type="synonym">Trypethelium virens</name>
    <dbReference type="NCBI Taxonomy" id="1048519"/>
    <lineage>
        <taxon>Eukaryota</taxon>
        <taxon>Fungi</taxon>
        <taxon>Dikarya</taxon>
        <taxon>Ascomycota</taxon>
        <taxon>Pezizomycotina</taxon>
        <taxon>Dothideomycetes</taxon>
        <taxon>Dothideomycetes incertae sedis</taxon>
        <taxon>Trypetheliales</taxon>
        <taxon>Trypetheliaceae</taxon>
        <taxon>Viridothelium</taxon>
    </lineage>
</organism>
<proteinExistence type="predicted"/>
<dbReference type="AlphaFoldDB" id="A0A6A6HJ01"/>
<feature type="compositionally biased region" description="Low complexity" evidence="1">
    <location>
        <begin position="212"/>
        <end position="225"/>
    </location>
</feature>
<protein>
    <submittedName>
        <fullName evidence="2">Uncharacterized protein</fullName>
    </submittedName>
</protein>
<evidence type="ECO:0000313" key="3">
    <source>
        <dbReference type="Proteomes" id="UP000800092"/>
    </source>
</evidence>
<feature type="compositionally biased region" description="Polar residues" evidence="1">
    <location>
        <begin position="181"/>
        <end position="211"/>
    </location>
</feature>
<keyword evidence="3" id="KW-1185">Reference proteome</keyword>
<evidence type="ECO:0000313" key="2">
    <source>
        <dbReference type="EMBL" id="KAF2238124.1"/>
    </source>
</evidence>
<sequence>MAKRQLESTMVHRVGSDSSELAMDVNSTVSAAATIRARASEVFPTPVEHDDIPSIAVHASSSTATKSTPRDDTAVESSASVSTAPTSVFDVTETKQNGVESKDGSHMRRQTVQEDTMHRRSSLESDSSKVVQTTLGDNPEVEVIRFQPSAPKRSSASSSKVAFISSVKDPSPTFPSPNVAAAQSRSSTPANRSMSSLKRASTGSTQLSSNRADSGSDVSSHASSGRWSNPVGKVPHALLLKKTSNGHLNTKVSSPEELNADVEMSRSTIDLNEANPVRGTAMSGVEARGLQLRIRGPADFSSDVDRAEKGTPNAEAAGQKRDLPKNEPSTRRKVLCAGLALVAMATVVIRPKLPPE</sequence>
<gene>
    <name evidence="2" type="ORF">EV356DRAFT_337733</name>
</gene>
<feature type="compositionally biased region" description="Low complexity" evidence="1">
    <location>
        <begin position="75"/>
        <end position="88"/>
    </location>
</feature>
<dbReference type="OrthoDB" id="10678397at2759"/>
<feature type="region of interest" description="Disordered" evidence="1">
    <location>
        <begin position="298"/>
        <end position="330"/>
    </location>
</feature>